<accession>A0A2I0TIU3</accession>
<organism evidence="1 2">
    <name type="scientific">Limosa lapponica baueri</name>
    <dbReference type="NCBI Taxonomy" id="1758121"/>
    <lineage>
        <taxon>Eukaryota</taxon>
        <taxon>Metazoa</taxon>
        <taxon>Chordata</taxon>
        <taxon>Craniata</taxon>
        <taxon>Vertebrata</taxon>
        <taxon>Euteleostomi</taxon>
        <taxon>Archelosauria</taxon>
        <taxon>Archosauria</taxon>
        <taxon>Dinosauria</taxon>
        <taxon>Saurischia</taxon>
        <taxon>Theropoda</taxon>
        <taxon>Coelurosauria</taxon>
        <taxon>Aves</taxon>
        <taxon>Neognathae</taxon>
        <taxon>Neoaves</taxon>
        <taxon>Charadriiformes</taxon>
        <taxon>Scolopacidae</taxon>
        <taxon>Limosa</taxon>
    </lineage>
</organism>
<reference evidence="2" key="1">
    <citation type="submission" date="2017-11" db="EMBL/GenBank/DDBJ databases">
        <authorList>
            <person name="Lima N.C."/>
            <person name="Parody-Merino A.M."/>
            <person name="Battley P.F."/>
            <person name="Fidler A.E."/>
            <person name="Prosdocimi F."/>
        </authorList>
    </citation>
    <scope>NUCLEOTIDE SEQUENCE [LARGE SCALE GENOMIC DNA]</scope>
</reference>
<protein>
    <submittedName>
        <fullName evidence="1">Uncharacterized protein</fullName>
    </submittedName>
</protein>
<reference evidence="2" key="2">
    <citation type="submission" date="2017-12" db="EMBL/GenBank/DDBJ databases">
        <title>Genome sequence of the Bar-tailed Godwit (Limosa lapponica baueri).</title>
        <authorList>
            <person name="Lima N.C.B."/>
            <person name="Parody-Merino A.M."/>
            <person name="Battley P.F."/>
            <person name="Fidler A.E."/>
            <person name="Prosdocimi F."/>
        </authorList>
    </citation>
    <scope>NUCLEOTIDE SEQUENCE [LARGE SCALE GENOMIC DNA]</scope>
</reference>
<evidence type="ECO:0000313" key="2">
    <source>
        <dbReference type="Proteomes" id="UP000233556"/>
    </source>
</evidence>
<dbReference type="EMBL" id="KZ509833">
    <property type="protein sequence ID" value="PKU33682.1"/>
    <property type="molecule type" value="Genomic_DNA"/>
</dbReference>
<evidence type="ECO:0000313" key="1">
    <source>
        <dbReference type="EMBL" id="PKU33682.1"/>
    </source>
</evidence>
<proteinExistence type="predicted"/>
<dbReference type="AlphaFoldDB" id="A0A2I0TIU3"/>
<dbReference type="Proteomes" id="UP000233556">
    <property type="component" value="Unassembled WGS sequence"/>
</dbReference>
<sequence>MEQRGQDAVAEQSLSVCSQVLPKFMRWPTPCKSPKMSWRNSRRPLPKLAWYSPKHCCGTSLSRVSLLL</sequence>
<name>A0A2I0TIU3_LIMLA</name>
<keyword evidence="2" id="KW-1185">Reference proteome</keyword>
<gene>
    <name evidence="1" type="ORF">llap_16015</name>
</gene>